<dbReference type="OrthoDB" id="549353at2759"/>
<dbReference type="GO" id="GO:0005777">
    <property type="term" value="C:peroxisome"/>
    <property type="evidence" value="ECO:0007669"/>
    <property type="project" value="InterPro"/>
</dbReference>
<feature type="region of interest" description="Disordered" evidence="1">
    <location>
        <begin position="357"/>
        <end position="414"/>
    </location>
</feature>
<dbReference type="InParanoid" id="A0A409VRT3"/>
<feature type="compositionally biased region" description="Polar residues" evidence="1">
    <location>
        <begin position="274"/>
        <end position="287"/>
    </location>
</feature>
<evidence type="ECO:0000313" key="3">
    <source>
        <dbReference type="EMBL" id="PPQ68972.1"/>
    </source>
</evidence>
<feature type="region of interest" description="Disordered" evidence="1">
    <location>
        <begin position="499"/>
        <end position="543"/>
    </location>
</feature>
<feature type="compositionally biased region" description="Polar residues" evidence="1">
    <location>
        <begin position="522"/>
        <end position="542"/>
    </location>
</feature>
<name>A0A409VRT3_9AGAR</name>
<dbReference type="PANTHER" id="PTHR14379:SF3">
    <property type="entry name" value="MEIOSIS REGULATOR AND MRNA STABILITY FACTOR 1"/>
    <property type="match status" value="1"/>
</dbReference>
<dbReference type="Gene3D" id="3.40.50.1010">
    <property type="entry name" value="5'-nuclease"/>
    <property type="match status" value="2"/>
</dbReference>
<feature type="region of interest" description="Disordered" evidence="1">
    <location>
        <begin position="896"/>
        <end position="916"/>
    </location>
</feature>
<evidence type="ECO:0000259" key="2">
    <source>
        <dbReference type="Pfam" id="PF01936"/>
    </source>
</evidence>
<proteinExistence type="predicted"/>
<feature type="domain" description="NYN" evidence="2">
    <location>
        <begin position="636"/>
        <end position="755"/>
    </location>
</feature>
<feature type="region of interest" description="Disordered" evidence="1">
    <location>
        <begin position="843"/>
        <end position="869"/>
    </location>
</feature>
<protein>
    <recommendedName>
        <fullName evidence="2">NYN domain-containing protein</fullName>
    </recommendedName>
</protein>
<dbReference type="CDD" id="cd10910">
    <property type="entry name" value="PIN_limkain_b1_N_like"/>
    <property type="match status" value="2"/>
</dbReference>
<dbReference type="InterPro" id="IPR021139">
    <property type="entry name" value="NYN"/>
</dbReference>
<feature type="region of interest" description="Disordered" evidence="1">
    <location>
        <begin position="259"/>
        <end position="319"/>
    </location>
</feature>
<dbReference type="EMBL" id="NHTK01005996">
    <property type="protein sequence ID" value="PPQ68972.1"/>
    <property type="molecule type" value="Genomic_DNA"/>
</dbReference>
<gene>
    <name evidence="3" type="ORF">CVT24_000361</name>
</gene>
<feature type="compositionally biased region" description="Low complexity" evidence="1">
    <location>
        <begin position="499"/>
        <end position="513"/>
    </location>
</feature>
<dbReference type="Proteomes" id="UP000284842">
    <property type="component" value="Unassembled WGS sequence"/>
</dbReference>
<dbReference type="GO" id="GO:0010468">
    <property type="term" value="P:regulation of gene expression"/>
    <property type="evidence" value="ECO:0007669"/>
    <property type="project" value="InterPro"/>
</dbReference>
<dbReference type="STRING" id="181874.A0A409VRT3"/>
<comment type="caution">
    <text evidence="3">The sequence shown here is derived from an EMBL/GenBank/DDBJ whole genome shotgun (WGS) entry which is preliminary data.</text>
</comment>
<evidence type="ECO:0000256" key="1">
    <source>
        <dbReference type="SAM" id="MobiDB-lite"/>
    </source>
</evidence>
<feature type="compositionally biased region" description="Low complexity" evidence="1">
    <location>
        <begin position="899"/>
        <end position="916"/>
    </location>
</feature>
<evidence type="ECO:0000313" key="4">
    <source>
        <dbReference type="Proteomes" id="UP000284842"/>
    </source>
</evidence>
<feature type="domain" description="NYN" evidence="2">
    <location>
        <begin position="13"/>
        <end position="150"/>
    </location>
</feature>
<accession>A0A409VRT3</accession>
<dbReference type="Pfam" id="PF01936">
    <property type="entry name" value="NYN"/>
    <property type="match status" value="2"/>
</dbReference>
<dbReference type="InterPro" id="IPR024768">
    <property type="entry name" value="Marf1"/>
</dbReference>
<keyword evidence="4" id="KW-1185">Reference proteome</keyword>
<dbReference type="AlphaFoldDB" id="A0A409VRT3"/>
<feature type="compositionally biased region" description="Low complexity" evidence="1">
    <location>
        <begin position="856"/>
        <end position="865"/>
    </location>
</feature>
<feature type="compositionally biased region" description="Low complexity" evidence="1">
    <location>
        <begin position="386"/>
        <end position="401"/>
    </location>
</feature>
<reference evidence="3 4" key="1">
    <citation type="journal article" date="2018" name="Evol. Lett.">
        <title>Horizontal gene cluster transfer increased hallucinogenic mushroom diversity.</title>
        <authorList>
            <person name="Reynolds H.T."/>
            <person name="Vijayakumar V."/>
            <person name="Gluck-Thaler E."/>
            <person name="Korotkin H.B."/>
            <person name="Matheny P.B."/>
            <person name="Slot J.C."/>
        </authorList>
    </citation>
    <scope>NUCLEOTIDE SEQUENCE [LARGE SCALE GENOMIC DNA]</scope>
    <source>
        <strain evidence="3 4">2629</strain>
    </source>
</reference>
<dbReference type="GO" id="GO:0004540">
    <property type="term" value="F:RNA nuclease activity"/>
    <property type="evidence" value="ECO:0007669"/>
    <property type="project" value="InterPro"/>
</dbReference>
<organism evidence="3 4">
    <name type="scientific">Panaeolus cyanescens</name>
    <dbReference type="NCBI Taxonomy" id="181874"/>
    <lineage>
        <taxon>Eukaryota</taxon>
        <taxon>Fungi</taxon>
        <taxon>Dikarya</taxon>
        <taxon>Basidiomycota</taxon>
        <taxon>Agaricomycotina</taxon>
        <taxon>Agaricomycetes</taxon>
        <taxon>Agaricomycetidae</taxon>
        <taxon>Agaricales</taxon>
        <taxon>Agaricineae</taxon>
        <taxon>Galeropsidaceae</taxon>
        <taxon>Panaeolus</taxon>
    </lineage>
</organism>
<dbReference type="GO" id="GO:1905762">
    <property type="term" value="F:CCR4-NOT complex binding"/>
    <property type="evidence" value="ECO:0007669"/>
    <property type="project" value="TreeGrafter"/>
</dbReference>
<sequence>MSAPSNPVVEEDINVFWDFETTRGVGLSSSVSTYDLVKNLRTALRPYGKIKSVRAYWDFSGQLLASASSARSDLSSSGVTLIDCPATGRKDLATKMMLVDIFIHALDHPPPHTFVVMTGDRDLAYGISTLRLRDYRVIVVSPSGIPELAAQASVQLDWTTSIIGVNLSNGLGSSTIPFSAPSQSVAAFALPTLTSGFAPQRPKAVSDAVQPQMPLKSVETPQLGEAVEVGRGRQGSMFSKPSDAGETYSMYGDIGNLFATPPPKSRPAPFGNVGDTNAFSGTRSNSRGPPPSRGDSGFNFARPLGASPQVPAPAFWGTSTPSLKSKKRDFPVTEMDDILPTSRSLAFDIPAPTFAPFDEGHSTWEPRRDKGKAKAASLDDAMLPKTSSSSTTSSRGSSTFSFVEKPAASTARTSVAEPLGIADVKPVSMPSPKPQEPERIPTPLIPEVPVVHSPEVPESKQVEDKAPKKPLLATAKPFVPDFSKPSLLTSNNVAVVETTSATDSDPTPTASTSKIPAVNKAAKSTPQQVAEGSSSAAGTQETPPIPREFQILVDVLRQLGGRSTKSSLGAALLKTNPRVYQLAGVSKFGHYISAAVDAHIVQEVNARESISLQSAYHIYYYPLECFSGNMRDADEVAIFWDYENCPIPANVSGYFTVNHIRSLAHPYGSVKLFKAYLGLSDPPIVQTFKSQSVRSELQVSVDMLGYAMDNPAPTTIILISGDMDFAYALSFLRLRRYRIILITLPNAHVSLTAQATVCLDWVVSDSSNASGTLGGIGIVQNKSTSVQVLQMERQRQSSVDELEDISYSSPTKRPVPVETSFLLDQKTKVTRLPDLNQISSNGFNLCPEPNVIDRPSSTNSSESSSKYLTPTVSPYPYSTIGLSNADKLAQYGLQSSEVTTNTDSSSPTYDTSSSSVDSHFQRTSVVVPTNPQIPTPVSTSAPVIPKIYLVLVSYLQKLRAQGLYHPLRSQVAVAIAKGGETYRLAGVQKFGQYVAEAQKAGIVKLGGSDGTAWITLTPEWYFARAA</sequence>
<dbReference type="PANTHER" id="PTHR14379">
    <property type="entry name" value="LIMKAIN B LKAP"/>
    <property type="match status" value="1"/>
</dbReference>
<feature type="compositionally biased region" description="Basic and acidic residues" evidence="1">
    <location>
        <begin position="358"/>
        <end position="368"/>
    </location>
</feature>